<feature type="region of interest" description="Disordered" evidence="1">
    <location>
        <begin position="491"/>
        <end position="520"/>
    </location>
</feature>
<name>A0ABQ3NGY3_STRVG</name>
<dbReference type="GeneID" id="86959380"/>
<evidence type="ECO:0000313" key="3">
    <source>
        <dbReference type="Proteomes" id="UP000660554"/>
    </source>
</evidence>
<dbReference type="Proteomes" id="UP000660554">
    <property type="component" value="Unassembled WGS sequence"/>
</dbReference>
<feature type="compositionally biased region" description="Low complexity" evidence="1">
    <location>
        <begin position="66"/>
        <end position="80"/>
    </location>
</feature>
<feature type="region of interest" description="Disordered" evidence="1">
    <location>
        <begin position="37"/>
        <end position="112"/>
    </location>
</feature>
<evidence type="ECO:0000313" key="2">
    <source>
        <dbReference type="EMBL" id="GHI12010.1"/>
    </source>
</evidence>
<gene>
    <name evidence="2" type="ORF">Scinn_14730</name>
</gene>
<dbReference type="NCBIfam" id="NF041121">
    <property type="entry name" value="SAV_2336_NTERM"/>
    <property type="match status" value="1"/>
</dbReference>
<accession>A0ABQ3NGY3</accession>
<reference evidence="3" key="1">
    <citation type="submission" date="2020-09" db="EMBL/GenBank/DDBJ databases">
        <title>Whole genome shotgun sequence of Streptomyces cinnamonensis NBRC 15873.</title>
        <authorList>
            <person name="Komaki H."/>
            <person name="Tamura T."/>
        </authorList>
    </citation>
    <scope>NUCLEOTIDE SEQUENCE [LARGE SCALE GENOMIC DNA]</scope>
    <source>
        <strain evidence="3">NBRC 15873</strain>
    </source>
</reference>
<feature type="compositionally biased region" description="Low complexity" evidence="1">
    <location>
        <begin position="49"/>
        <end position="58"/>
    </location>
</feature>
<dbReference type="RefSeq" id="WP_191869427.1">
    <property type="nucleotide sequence ID" value="NZ_BMRU01000020.1"/>
</dbReference>
<dbReference type="Gene3D" id="2.160.20.80">
    <property type="entry name" value="E3 ubiquitin-protein ligase SopA"/>
    <property type="match status" value="1"/>
</dbReference>
<evidence type="ECO:0000256" key="1">
    <source>
        <dbReference type="SAM" id="MobiDB-lite"/>
    </source>
</evidence>
<dbReference type="InterPro" id="IPR047738">
    <property type="entry name" value="SAV_2336-like_N"/>
</dbReference>
<keyword evidence="3" id="KW-1185">Reference proteome</keyword>
<proteinExistence type="predicted"/>
<dbReference type="EMBL" id="BNDV01000002">
    <property type="protein sequence ID" value="GHI12010.1"/>
    <property type="molecule type" value="Genomic_DNA"/>
</dbReference>
<comment type="caution">
    <text evidence="2">The sequence shown here is derived from an EMBL/GenBank/DDBJ whole genome shotgun (WGS) entry which is preliminary data.</text>
</comment>
<organism evidence="2 3">
    <name type="scientific">Streptomyces virginiae</name>
    <name type="common">Streptomyces cinnamonensis</name>
    <dbReference type="NCBI Taxonomy" id="1961"/>
    <lineage>
        <taxon>Bacteria</taxon>
        <taxon>Bacillati</taxon>
        <taxon>Actinomycetota</taxon>
        <taxon>Actinomycetes</taxon>
        <taxon>Kitasatosporales</taxon>
        <taxon>Streptomycetaceae</taxon>
        <taxon>Streptomyces</taxon>
    </lineage>
</organism>
<feature type="compositionally biased region" description="Basic and acidic residues" evidence="1">
    <location>
        <begin position="499"/>
        <end position="508"/>
    </location>
</feature>
<sequence>MIEELLAALADGAEDAGPRPGIGAEEIADILWLAARVDPAGPRPPPVTPGDAEAGPPAVADPPAPEAAAASGGPADGQPAVKLFPASVPGPAGKPADDGAGRRGSPVRLPRAASIDDPLALMRALRPVGRRSIGGPGEELDEQLTVERSIERMVPTPVLRPAESRWLDLALVVDTHHSMLLWADLVDELRRVLTRSGVFRDVRTWQLTGTGSGATPMLTRGRSGAPRNPLELADPAGRRLILVLSDTVAGGWREASVQGVLRHWCTHNAVAVLNVLPERLWTRGAVRPVPFALRADRPAAATRSWQRAATARRSRSRAGRRHAADVVPVVGVAPGSLARLVRVVSGDGRWRRLACLRLDAEPEGAGGREAPAGGVRSALEVVERFRASASPTAQQLAAHLAAVPLTLPVMNLVRRSLLRDSEHGHLAEVALGGLFAPWDHERDAEEVEFEFLPGVREALLGSQLRGEVAAVRELVRRRVWEYMSRNRGTGPDFSATRVTDGREGRRPVAEGTLPFATQPPQDRGLTDRIVRVRYDPMPEPQEVGTLLTPRLVLTVGDAPLPSGTAAWVRAGDREVACHAVWADEALPRVFLLLADEDLVDPALRPGATPLPWAESEPQVLRVRVDGATDQGHRVALTGEALPYEGDRNGELVRLSPEPEAWTHFRGGPVSHEGALLGVVHGVWPDRMVFLSGRALLEQPGFRAAMAEHGQVPSADGTVCLAVRPADDGVYPIGSSPHAEAVDLLMLLVGDTGVTARLAGGEQGAPVLLLLEGPGALGRAGRLLTELPDAIARFASRRLDGGALSLDVAVAVGPVESVPVGGAPAGPSPSEAVRIVRHPGVADRPRLLPGSLTVALSHSVYEVLASLVGPTAVRTLVPLGGETDGWVCNGDPEELGAALTEADALQDADAAWPVCGRRAVEDPRSPCDGIRLPGHDRCLAHLDPDEEHAYLRTLRPGSPLDLRGTTFKEGLLQRLLEALRASRSQPVTLGEAAFDRAIFVDDWNEGGIEFLARTSFTRAVFAGRARLGNSTFTGPVSFDGAVFLGVGDFDRSRFHGAADFRRAQFRGLAGFSDSAFLDEVSFDRVVMELSADLNGMRVAGSADFSRAVFCGLTGLSGARFETAVSFASTTWERGLVATGAVFEGPVDFHRARFQGRVRLEQLSLQESPAFVFDDRHGPWDTHQRPDGTWDIQLRVAGSQ</sequence>
<dbReference type="Pfam" id="PF13576">
    <property type="entry name" value="Pentapeptide_3"/>
    <property type="match status" value="1"/>
</dbReference>
<protein>
    <recommendedName>
        <fullName evidence="4">Pentapeptide repeat-containing protein</fullName>
    </recommendedName>
</protein>
<dbReference type="InterPro" id="IPR001646">
    <property type="entry name" value="5peptide_repeat"/>
</dbReference>
<evidence type="ECO:0008006" key="4">
    <source>
        <dbReference type="Google" id="ProtNLM"/>
    </source>
</evidence>